<feature type="signal peptide" evidence="1">
    <location>
        <begin position="1"/>
        <end position="20"/>
    </location>
</feature>
<organism evidence="2 3">
    <name type="scientific">Knoellia sinensis KCTC 19936</name>
    <dbReference type="NCBI Taxonomy" id="1385520"/>
    <lineage>
        <taxon>Bacteria</taxon>
        <taxon>Bacillati</taxon>
        <taxon>Actinomycetota</taxon>
        <taxon>Actinomycetes</taxon>
        <taxon>Micrococcales</taxon>
        <taxon>Intrasporangiaceae</taxon>
        <taxon>Knoellia</taxon>
    </lineage>
</organism>
<dbReference type="InterPro" id="IPR006311">
    <property type="entry name" value="TAT_signal"/>
</dbReference>
<name>A0A0A0J2C9_9MICO</name>
<dbReference type="eggNOG" id="ENOG503220J">
    <property type="taxonomic scope" value="Bacteria"/>
</dbReference>
<protein>
    <submittedName>
        <fullName evidence="2">Uncharacterized protein</fullName>
    </submittedName>
</protein>
<evidence type="ECO:0000313" key="2">
    <source>
        <dbReference type="EMBL" id="KGN31495.1"/>
    </source>
</evidence>
<dbReference type="RefSeq" id="WP_035917393.1">
    <property type="nucleotide sequence ID" value="NZ_AVPJ01000011.1"/>
</dbReference>
<accession>A0A0A0J2C9</accession>
<feature type="chain" id="PRO_5039188512" evidence="1">
    <location>
        <begin position="21"/>
        <end position="143"/>
    </location>
</feature>
<comment type="caution">
    <text evidence="2">The sequence shown here is derived from an EMBL/GenBank/DDBJ whole genome shotgun (WGS) entry which is preliminary data.</text>
</comment>
<dbReference type="OrthoDB" id="4843611at2"/>
<keyword evidence="1" id="KW-0732">Signal</keyword>
<dbReference type="AlphaFoldDB" id="A0A0A0J2C9"/>
<reference evidence="2 3" key="1">
    <citation type="submission" date="2013-08" db="EMBL/GenBank/DDBJ databases">
        <title>The genome sequence of Knoellia sinensis.</title>
        <authorList>
            <person name="Zhu W."/>
            <person name="Wang G."/>
        </authorList>
    </citation>
    <scope>NUCLEOTIDE SEQUENCE [LARGE SCALE GENOMIC DNA]</scope>
    <source>
        <strain evidence="2 3">KCTC 19936</strain>
    </source>
</reference>
<gene>
    <name evidence="2" type="ORF">N802_03770</name>
</gene>
<keyword evidence="3" id="KW-1185">Reference proteome</keyword>
<proteinExistence type="predicted"/>
<evidence type="ECO:0000256" key="1">
    <source>
        <dbReference type="SAM" id="SignalP"/>
    </source>
</evidence>
<dbReference type="Proteomes" id="UP000030002">
    <property type="component" value="Unassembled WGS sequence"/>
</dbReference>
<dbReference type="EMBL" id="AVPJ01000011">
    <property type="protein sequence ID" value="KGN31495.1"/>
    <property type="molecule type" value="Genomic_DNA"/>
</dbReference>
<sequence length="143" mass="15086">MTHRLSLRRAGLAVAGAATATVLAAAPAMAHHCFIPMYSLKGPVSANWFVVSAELGAQFEHGYVAACPEAVDAGYAALRAEKLPVGIKIRDDMVIGDPKHTGRMNPNGANGKGLEYFEAGSELPFQMIDTWVEGANSVDCEAV</sequence>
<evidence type="ECO:0000313" key="3">
    <source>
        <dbReference type="Proteomes" id="UP000030002"/>
    </source>
</evidence>
<dbReference type="PROSITE" id="PS51318">
    <property type="entry name" value="TAT"/>
    <property type="match status" value="1"/>
</dbReference>